<name>S7VLU0_9BACT</name>
<gene>
    <name evidence="1" type="ORF">ADICYQ_0570</name>
</gene>
<dbReference type="Proteomes" id="UP000014974">
    <property type="component" value="Unassembled WGS sequence"/>
</dbReference>
<proteinExistence type="predicted"/>
<dbReference type="STRING" id="641524.ADICYQ_0570"/>
<protein>
    <submittedName>
        <fullName evidence="1">Uncharacterized protein</fullName>
    </submittedName>
</protein>
<dbReference type="EMBL" id="ATNM01000027">
    <property type="protein sequence ID" value="EPR71150.1"/>
    <property type="molecule type" value="Genomic_DNA"/>
</dbReference>
<organism evidence="1 2">
    <name type="scientific">Cyclobacterium qasimii M12-11B</name>
    <dbReference type="NCBI Taxonomy" id="641524"/>
    <lineage>
        <taxon>Bacteria</taxon>
        <taxon>Pseudomonadati</taxon>
        <taxon>Bacteroidota</taxon>
        <taxon>Cytophagia</taxon>
        <taxon>Cytophagales</taxon>
        <taxon>Cyclobacteriaceae</taxon>
        <taxon>Cyclobacterium</taxon>
    </lineage>
</organism>
<evidence type="ECO:0000313" key="1">
    <source>
        <dbReference type="EMBL" id="EPR71150.1"/>
    </source>
</evidence>
<accession>S7VLU0</accession>
<comment type="caution">
    <text evidence="1">The sequence shown here is derived from an EMBL/GenBank/DDBJ whole genome shotgun (WGS) entry which is preliminary data.</text>
</comment>
<dbReference type="AlphaFoldDB" id="S7VLU0"/>
<sequence>MGNKANNINNMLKPENGCKKATIGLTSLNAAETFRSF</sequence>
<reference evidence="1 2" key="1">
    <citation type="journal article" date="2013" name="Genome Announc.">
        <title>Draft Genome Sequence of Cyclobacterium qasimii Strain M12-11BT, Isolated from Arctic Marine Sediment.</title>
        <authorList>
            <person name="Shivaji S."/>
            <person name="Ara S."/>
            <person name="Singh A."/>
            <person name="Kumar Pinnaka A."/>
        </authorList>
    </citation>
    <scope>NUCLEOTIDE SEQUENCE [LARGE SCALE GENOMIC DNA]</scope>
    <source>
        <strain evidence="1 2">M12-11B</strain>
    </source>
</reference>
<evidence type="ECO:0000313" key="2">
    <source>
        <dbReference type="Proteomes" id="UP000014974"/>
    </source>
</evidence>